<evidence type="ECO:0000313" key="3">
    <source>
        <dbReference type="EMBL" id="MBB3112266.1"/>
    </source>
</evidence>
<accession>A0A7W5B241</accession>
<name>A0A7W5B241_9BACL</name>
<dbReference type="InterPro" id="IPR001119">
    <property type="entry name" value="SLH_dom"/>
</dbReference>
<feature type="domain" description="SLH" evidence="2">
    <location>
        <begin position="76"/>
        <end position="140"/>
    </location>
</feature>
<proteinExistence type="predicted"/>
<evidence type="ECO:0000259" key="2">
    <source>
        <dbReference type="PROSITE" id="PS51272"/>
    </source>
</evidence>
<feature type="chain" id="PRO_5031155461" description="SLH domain-containing protein" evidence="1">
    <location>
        <begin position="23"/>
        <end position="196"/>
    </location>
</feature>
<dbReference type="AlphaFoldDB" id="A0A7W5B241"/>
<evidence type="ECO:0000256" key="1">
    <source>
        <dbReference type="SAM" id="SignalP"/>
    </source>
</evidence>
<comment type="caution">
    <text evidence="3">The sequence shown here is derived from an EMBL/GenBank/DDBJ whole genome shotgun (WGS) entry which is preliminary data.</text>
</comment>
<dbReference type="PROSITE" id="PS51272">
    <property type="entry name" value="SLH"/>
    <property type="match status" value="2"/>
</dbReference>
<keyword evidence="4" id="KW-1185">Reference proteome</keyword>
<keyword evidence="1" id="KW-0732">Signal</keyword>
<reference evidence="3 4" key="1">
    <citation type="submission" date="2020-08" db="EMBL/GenBank/DDBJ databases">
        <title>Genomic Encyclopedia of Type Strains, Phase III (KMG-III): the genomes of soil and plant-associated and newly described type strains.</title>
        <authorList>
            <person name="Whitman W."/>
        </authorList>
    </citation>
    <scope>NUCLEOTIDE SEQUENCE [LARGE SCALE GENOMIC DNA]</scope>
    <source>
        <strain evidence="3 4">CECT 5862</strain>
    </source>
</reference>
<evidence type="ECO:0000313" key="4">
    <source>
        <dbReference type="Proteomes" id="UP000570361"/>
    </source>
</evidence>
<feature type="domain" description="SLH" evidence="2">
    <location>
        <begin position="16"/>
        <end position="75"/>
    </location>
</feature>
<sequence>MKKALGLLGAAALLWSHSAAYAANDKLTVAEKYEAFKKAGIFKGYPDGEAHLDASITRAELAVVLSRLLDLQPPAKAEADFVDLEGHWVSKRTISAVASKGVMVGKGNGRFDPDGLVTIQELAVILTRTTGLSPQQTTITDAKVSEWAQGYVAAVVEAGLIDPQQDYTAPATRAFVVDASFMEYETLPLYVGAPHE</sequence>
<gene>
    <name evidence="3" type="ORF">FHS18_004352</name>
</gene>
<dbReference type="EMBL" id="JACHXK010000011">
    <property type="protein sequence ID" value="MBB3112266.1"/>
    <property type="molecule type" value="Genomic_DNA"/>
</dbReference>
<dbReference type="PANTHER" id="PTHR43308">
    <property type="entry name" value="OUTER MEMBRANE PROTEIN ALPHA-RELATED"/>
    <property type="match status" value="1"/>
</dbReference>
<feature type="signal peptide" evidence="1">
    <location>
        <begin position="1"/>
        <end position="22"/>
    </location>
</feature>
<dbReference type="Pfam" id="PF00395">
    <property type="entry name" value="SLH"/>
    <property type="match status" value="1"/>
</dbReference>
<dbReference type="Proteomes" id="UP000570361">
    <property type="component" value="Unassembled WGS sequence"/>
</dbReference>
<dbReference type="InterPro" id="IPR051465">
    <property type="entry name" value="Cell_Envelope_Struct_Comp"/>
</dbReference>
<organism evidence="3 4">
    <name type="scientific">Paenibacillus phyllosphaerae</name>
    <dbReference type="NCBI Taxonomy" id="274593"/>
    <lineage>
        <taxon>Bacteria</taxon>
        <taxon>Bacillati</taxon>
        <taxon>Bacillota</taxon>
        <taxon>Bacilli</taxon>
        <taxon>Bacillales</taxon>
        <taxon>Paenibacillaceae</taxon>
        <taxon>Paenibacillus</taxon>
    </lineage>
</organism>
<protein>
    <recommendedName>
        <fullName evidence="2">SLH domain-containing protein</fullName>
    </recommendedName>
</protein>
<dbReference type="RefSeq" id="WP_183602362.1">
    <property type="nucleotide sequence ID" value="NZ_JACHXK010000011.1"/>
</dbReference>